<dbReference type="InterPro" id="IPR038765">
    <property type="entry name" value="Papain-like_cys_pep_sf"/>
</dbReference>
<comment type="caution">
    <text evidence="1">The sequence shown here is derived from an EMBL/GenBank/DDBJ whole genome shotgun (WGS) entry which is preliminary data.</text>
</comment>
<proteinExistence type="predicted"/>
<name>A0A484GY09_SOUCH</name>
<dbReference type="SUPFAM" id="SSF54001">
    <property type="entry name" value="Cysteine proteinases"/>
    <property type="match status" value="1"/>
</dbReference>
<organism evidence="1 2">
    <name type="scientific">Sousa chinensis</name>
    <name type="common">Indo-pacific humpbacked dolphin</name>
    <name type="synonym">Steno chinensis</name>
    <dbReference type="NCBI Taxonomy" id="103600"/>
    <lineage>
        <taxon>Eukaryota</taxon>
        <taxon>Metazoa</taxon>
        <taxon>Chordata</taxon>
        <taxon>Craniata</taxon>
        <taxon>Vertebrata</taxon>
        <taxon>Euteleostomi</taxon>
        <taxon>Mammalia</taxon>
        <taxon>Eutheria</taxon>
        <taxon>Laurasiatheria</taxon>
        <taxon>Artiodactyla</taxon>
        <taxon>Whippomorpha</taxon>
        <taxon>Cetacea</taxon>
        <taxon>Odontoceti</taxon>
        <taxon>Delphinidae</taxon>
        <taxon>Sousa</taxon>
    </lineage>
</organism>
<dbReference type="AlphaFoldDB" id="A0A484GY09"/>
<dbReference type="Proteomes" id="UP000295264">
    <property type="component" value="Unassembled WGS sequence"/>
</dbReference>
<feature type="non-terminal residue" evidence="1">
    <location>
        <position position="76"/>
    </location>
</feature>
<protein>
    <submittedName>
        <fullName evidence="1">Uncharacterized protein</fullName>
    </submittedName>
</protein>
<evidence type="ECO:0000313" key="2">
    <source>
        <dbReference type="Proteomes" id="UP000295264"/>
    </source>
</evidence>
<evidence type="ECO:0000313" key="1">
    <source>
        <dbReference type="EMBL" id="TEA40625.1"/>
    </source>
</evidence>
<dbReference type="EMBL" id="QWLN02002628">
    <property type="protein sequence ID" value="TEA40625.1"/>
    <property type="molecule type" value="Genomic_DNA"/>
</dbReference>
<dbReference type="Gene3D" id="3.40.395.10">
    <property type="entry name" value="Adenoviral Proteinase, Chain A"/>
    <property type="match status" value="1"/>
</dbReference>
<sequence>MSSSSQYKIAPVVFSYMDSLLWQTDVSLLDPPTWLSDHIIGFAFEYFANSQFHDSSDKVCFISPEVNQFIKCTGNP</sequence>
<accession>A0A484GY09</accession>
<gene>
    <name evidence="1" type="ORF">DBR06_SOUSAS24910023</name>
</gene>
<keyword evidence="2" id="KW-1185">Reference proteome</keyword>
<reference evidence="1 2" key="1">
    <citation type="journal article" date="2018" name="Genomics">
        <title>Molecular footprints of inshore aquatic adaptation in Indo-Pacific humpback dolphin (Sousa chinensis).</title>
        <authorList>
            <person name="Ming Y."/>
            <person name="Jian J."/>
            <person name="Yu F."/>
            <person name="Yu X."/>
            <person name="Wang J."/>
            <person name="Liu W."/>
        </authorList>
    </citation>
    <scope>NUCLEOTIDE SEQUENCE [LARGE SCALE GENOMIC DNA]</scope>
    <source>
        <strain evidence="1">MY-2018</strain>
        <tissue evidence="1">Skin</tissue>
    </source>
</reference>